<sequence length="650" mass="70328">MEGLKLIAQSTFDKQQKFRPSAGPGTTGEAGYRYNVIEIGAFGGTSTSTAAKRQSVGNVQSGSGGGGGGGGRQSGSSNKISLNEWMVFEDDLGSFMKKRPIDYVPTAPSAAFGGELEKPKTLAQSTTTASSGPSAPSRSASMHSSKVTANSTTAATAATTVTSNGAGNERFRKDRGKEEVEAVASLKLVCIPRAGVDDAGNPDTDSNTLAIGRETFLRLYVDHMDADHCALYYVAREYDGYHEFNDTPKGVVTKFIGTSEYALIWTFNRRTLETRGLFLDRCQRWRSSDSSAAAAASHGGAGNDGSAPVTPIKKFFGQGDVSSPSTPSKRWTKKQTGTVSASDTWSAFRETLNIYRKYVFAPQVLSFVCCVQMLRSFDDQANEEDLPRLKEVEAGIDVSNTSDVAVDGISRAEPTLPTTQTSSFALVTDQNPFGPSTPPRDDEKLVIPTTQPAGFTREKLVSQSIVVSRVDTSLANKLRHLKMARNILEVIARDNETLTVDVVASTFLDRYHWAMEGMNEAIPALERHISSLEEYLRYLKGRSERLSGLVRSLTILSFSATTTSRTQSDALSLRCNEADSRSDRSLGRPVAPHNSGGGRTSTGPAISALHPDRTRGSEPEQEDQARKRRIPNVGFYAGYLLRGNYSHRLA</sequence>
<reference evidence="2" key="1">
    <citation type="submission" date="2022-10" db="EMBL/GenBank/DDBJ databases">
        <title>Tapping the CABI collections for fungal endophytes: first genome assemblies for Collariella, Neodidymelliopsis, Ascochyta clinopodiicola, Didymella pomorum, Didymosphaeria variabile, Neocosmospora piperis and Neocucurbitaria cava.</title>
        <authorList>
            <person name="Hill R."/>
        </authorList>
    </citation>
    <scope>NUCLEOTIDE SEQUENCE</scope>
    <source>
        <strain evidence="2">IMI 355082</strain>
    </source>
</reference>
<feature type="compositionally biased region" description="Basic and acidic residues" evidence="1">
    <location>
        <begin position="576"/>
        <end position="586"/>
    </location>
</feature>
<feature type="compositionally biased region" description="Gly residues" evidence="1">
    <location>
        <begin position="62"/>
        <end position="73"/>
    </location>
</feature>
<evidence type="ECO:0000313" key="2">
    <source>
        <dbReference type="EMBL" id="KAJ4391272.1"/>
    </source>
</evidence>
<feature type="region of interest" description="Disordered" evidence="1">
    <location>
        <begin position="317"/>
        <end position="336"/>
    </location>
</feature>
<evidence type="ECO:0000313" key="3">
    <source>
        <dbReference type="Proteomes" id="UP001140453"/>
    </source>
</evidence>
<name>A0A9W8YVJ1_9PEZI</name>
<feature type="region of interest" description="Disordered" evidence="1">
    <location>
        <begin position="571"/>
        <end position="629"/>
    </location>
</feature>
<proteinExistence type="predicted"/>
<organism evidence="2 3">
    <name type="scientific">Gnomoniopsis smithogilvyi</name>
    <dbReference type="NCBI Taxonomy" id="1191159"/>
    <lineage>
        <taxon>Eukaryota</taxon>
        <taxon>Fungi</taxon>
        <taxon>Dikarya</taxon>
        <taxon>Ascomycota</taxon>
        <taxon>Pezizomycotina</taxon>
        <taxon>Sordariomycetes</taxon>
        <taxon>Sordariomycetidae</taxon>
        <taxon>Diaporthales</taxon>
        <taxon>Gnomoniaceae</taxon>
        <taxon>Gnomoniopsis</taxon>
    </lineage>
</organism>
<gene>
    <name evidence="2" type="ORF">N0V93_004889</name>
</gene>
<dbReference type="OrthoDB" id="3561681at2759"/>
<feature type="compositionally biased region" description="Low complexity" evidence="1">
    <location>
        <begin position="125"/>
        <end position="167"/>
    </location>
</feature>
<dbReference type="Proteomes" id="UP001140453">
    <property type="component" value="Unassembled WGS sequence"/>
</dbReference>
<feature type="compositionally biased region" description="Polar residues" evidence="1">
    <location>
        <begin position="320"/>
        <end position="336"/>
    </location>
</feature>
<keyword evidence="3" id="KW-1185">Reference proteome</keyword>
<protein>
    <submittedName>
        <fullName evidence="2">Uncharacterized protein</fullName>
    </submittedName>
</protein>
<evidence type="ECO:0000256" key="1">
    <source>
        <dbReference type="SAM" id="MobiDB-lite"/>
    </source>
</evidence>
<feature type="region of interest" description="Disordered" evidence="1">
    <location>
        <begin position="110"/>
        <end position="177"/>
    </location>
</feature>
<dbReference type="EMBL" id="JAPEVB010000003">
    <property type="protein sequence ID" value="KAJ4391272.1"/>
    <property type="molecule type" value="Genomic_DNA"/>
</dbReference>
<comment type="caution">
    <text evidence="2">The sequence shown here is derived from an EMBL/GenBank/DDBJ whole genome shotgun (WGS) entry which is preliminary data.</text>
</comment>
<dbReference type="AlphaFoldDB" id="A0A9W8YVJ1"/>
<accession>A0A9W8YVJ1</accession>
<feature type="region of interest" description="Disordered" evidence="1">
    <location>
        <begin position="47"/>
        <end position="78"/>
    </location>
</feature>